<accession>A0A5B9QGZ6</accession>
<gene>
    <name evidence="1" type="ORF">Pr1d_08350</name>
</gene>
<reference evidence="1 2" key="1">
    <citation type="submission" date="2019-08" db="EMBL/GenBank/DDBJ databases">
        <title>Deep-cultivation of Planctomycetes and their phenomic and genomic characterization uncovers novel biology.</title>
        <authorList>
            <person name="Wiegand S."/>
            <person name="Jogler M."/>
            <person name="Boedeker C."/>
            <person name="Pinto D."/>
            <person name="Vollmers J."/>
            <person name="Rivas-Marin E."/>
            <person name="Kohn T."/>
            <person name="Peeters S.H."/>
            <person name="Heuer A."/>
            <person name="Rast P."/>
            <person name="Oberbeckmann S."/>
            <person name="Bunk B."/>
            <person name="Jeske O."/>
            <person name="Meyerdierks A."/>
            <person name="Storesund J.E."/>
            <person name="Kallscheuer N."/>
            <person name="Luecker S."/>
            <person name="Lage O.M."/>
            <person name="Pohl T."/>
            <person name="Merkel B.J."/>
            <person name="Hornburger P."/>
            <person name="Mueller R.-W."/>
            <person name="Bruemmer F."/>
            <person name="Labrenz M."/>
            <person name="Spormann A.M."/>
            <person name="Op den Camp H."/>
            <person name="Overmann J."/>
            <person name="Amann R."/>
            <person name="Jetten M.S.M."/>
            <person name="Mascher T."/>
            <person name="Medema M.H."/>
            <person name="Devos D.P."/>
            <person name="Kaster A.-K."/>
            <person name="Ovreas L."/>
            <person name="Rohde M."/>
            <person name="Galperin M.Y."/>
            <person name="Jogler C."/>
        </authorList>
    </citation>
    <scope>NUCLEOTIDE SEQUENCE [LARGE SCALE GENOMIC DNA]</scope>
    <source>
        <strain evidence="1 2">Pr1d</strain>
    </source>
</reference>
<dbReference type="KEGG" id="bgok:Pr1d_08350"/>
<organism evidence="1 2">
    <name type="scientific">Bythopirellula goksoeyrii</name>
    <dbReference type="NCBI Taxonomy" id="1400387"/>
    <lineage>
        <taxon>Bacteria</taxon>
        <taxon>Pseudomonadati</taxon>
        <taxon>Planctomycetota</taxon>
        <taxon>Planctomycetia</taxon>
        <taxon>Pirellulales</taxon>
        <taxon>Lacipirellulaceae</taxon>
        <taxon>Bythopirellula</taxon>
    </lineage>
</organism>
<keyword evidence="2" id="KW-1185">Reference proteome</keyword>
<dbReference type="EMBL" id="CP042913">
    <property type="protein sequence ID" value="QEG33571.1"/>
    <property type="molecule type" value="Genomic_DNA"/>
</dbReference>
<proteinExistence type="predicted"/>
<evidence type="ECO:0000313" key="2">
    <source>
        <dbReference type="Proteomes" id="UP000323917"/>
    </source>
</evidence>
<dbReference type="AlphaFoldDB" id="A0A5B9QGZ6"/>
<protein>
    <submittedName>
        <fullName evidence="1">Uncharacterized protein</fullName>
    </submittedName>
</protein>
<name>A0A5B9QGZ6_9BACT</name>
<dbReference type="RefSeq" id="WP_148072317.1">
    <property type="nucleotide sequence ID" value="NZ_CP042913.1"/>
</dbReference>
<sequence length="72" mass="8289">MLTAAEKSVMEVFRQYLMDEGEMLCFHGPLWDKHHTSLRQLTERDLLFQESFKGGYSLTETGFAAMKSEVLA</sequence>
<dbReference type="Proteomes" id="UP000323917">
    <property type="component" value="Chromosome"/>
</dbReference>
<evidence type="ECO:0000313" key="1">
    <source>
        <dbReference type="EMBL" id="QEG33571.1"/>
    </source>
</evidence>
<dbReference type="OrthoDB" id="289841at2"/>